<comment type="caution">
    <text evidence="1">The sequence shown here is derived from an EMBL/GenBank/DDBJ whole genome shotgun (WGS) entry which is preliminary data.</text>
</comment>
<accession>A0AB37URI5</accession>
<gene>
    <name evidence="1" type="ORF">DSM107010_05430</name>
</gene>
<dbReference type="AlphaFoldDB" id="A0AB37URI5"/>
<evidence type="ECO:0000313" key="1">
    <source>
        <dbReference type="EMBL" id="RUT14060.1"/>
    </source>
</evidence>
<reference evidence="1 2" key="1">
    <citation type="journal article" date="2019" name="Genome Biol. Evol.">
        <title>Day and night: Metabolic profiles and evolutionary relationships of six axenic non-marine cyanobacteria.</title>
        <authorList>
            <person name="Will S.E."/>
            <person name="Henke P."/>
            <person name="Boedeker C."/>
            <person name="Huang S."/>
            <person name="Brinkmann H."/>
            <person name="Rohde M."/>
            <person name="Jarek M."/>
            <person name="Friedl T."/>
            <person name="Seufert S."/>
            <person name="Schumacher M."/>
            <person name="Overmann J."/>
            <person name="Neumann-Schaal M."/>
            <person name="Petersen J."/>
        </authorList>
    </citation>
    <scope>NUCLEOTIDE SEQUENCE [LARGE SCALE GENOMIC DNA]</scope>
    <source>
        <strain evidence="1 2">SAG 39.79</strain>
    </source>
</reference>
<dbReference type="EMBL" id="RSCK01000003">
    <property type="protein sequence ID" value="RUT14060.1"/>
    <property type="molecule type" value="Genomic_DNA"/>
</dbReference>
<keyword evidence="2" id="KW-1185">Reference proteome</keyword>
<dbReference type="Proteomes" id="UP000282574">
    <property type="component" value="Unassembled WGS sequence"/>
</dbReference>
<protein>
    <submittedName>
        <fullName evidence="1">Uncharacterized protein</fullName>
    </submittedName>
</protein>
<organism evidence="1 2">
    <name type="scientific">Chroococcidiopsis cubana SAG 39.79</name>
    <dbReference type="NCBI Taxonomy" id="388085"/>
    <lineage>
        <taxon>Bacteria</taxon>
        <taxon>Bacillati</taxon>
        <taxon>Cyanobacteriota</taxon>
        <taxon>Cyanophyceae</taxon>
        <taxon>Chroococcidiopsidales</taxon>
        <taxon>Chroococcidiopsidaceae</taxon>
        <taxon>Chroococcidiopsis</taxon>
    </lineage>
</organism>
<sequence length="143" mass="16214">MASYYQLQQYELEAIQAKLPANFADLKDAYPLSVAAAATSWDLPVYPKGYKPKIIELNYTEDDDFSSPHVVIEEGEIVYFDFQVFDVADGTLGISLDEEEPAYVRIKDLVLLNRMEEVVLPKISISEASLWLRFNLPSFLTIA</sequence>
<evidence type="ECO:0000313" key="2">
    <source>
        <dbReference type="Proteomes" id="UP000282574"/>
    </source>
</evidence>
<dbReference type="RefSeq" id="WP_106165798.1">
    <property type="nucleotide sequence ID" value="NZ_JAVKZF010000005.1"/>
</dbReference>
<proteinExistence type="predicted"/>
<name>A0AB37URI5_9CYAN</name>